<evidence type="ECO:0000256" key="1">
    <source>
        <dbReference type="ARBA" id="ARBA00004240"/>
    </source>
</evidence>
<comment type="caution">
    <text evidence="7">The sequence shown here is derived from an EMBL/GenBank/DDBJ whole genome shotgun (WGS) entry which is preliminary data.</text>
</comment>
<dbReference type="InterPro" id="IPR007751">
    <property type="entry name" value="DUF676_lipase-like"/>
</dbReference>
<reference evidence="7 8" key="1">
    <citation type="submission" date="2019-05" db="EMBL/GenBank/DDBJ databases">
        <title>Erythrobacter marisflavi sp. nov., isolated from isolated from water of an estuary environment.</title>
        <authorList>
            <person name="Yoon J.-H."/>
        </authorList>
    </citation>
    <scope>NUCLEOTIDE SEQUENCE [LARGE SCALE GENOMIC DNA]</scope>
    <source>
        <strain evidence="7 8">KEM-5</strain>
    </source>
</reference>
<gene>
    <name evidence="7" type="ORF">FEV51_12590</name>
</gene>
<accession>A0A5S3NZ66</accession>
<protein>
    <submittedName>
        <fullName evidence="7">Alpha/beta hydrolase</fullName>
    </submittedName>
</protein>
<evidence type="ECO:0000313" key="7">
    <source>
        <dbReference type="EMBL" id="TMM45583.1"/>
    </source>
</evidence>
<keyword evidence="3" id="KW-0256">Endoplasmic reticulum</keyword>
<keyword evidence="7" id="KW-0378">Hydrolase</keyword>
<evidence type="ECO:0000256" key="4">
    <source>
        <dbReference type="ARBA" id="ARBA00023136"/>
    </source>
</evidence>
<dbReference type="OrthoDB" id="7594060at2"/>
<dbReference type="Pfam" id="PF05057">
    <property type="entry name" value="DUF676"/>
    <property type="match status" value="1"/>
</dbReference>
<dbReference type="RefSeq" id="WP_138619425.1">
    <property type="nucleotide sequence ID" value="NZ_VCAO01000011.1"/>
</dbReference>
<dbReference type="InterPro" id="IPR046911">
    <property type="entry name" value="ABC-3C_CTD9"/>
</dbReference>
<evidence type="ECO:0000256" key="2">
    <source>
        <dbReference type="ARBA" id="ARBA00004370"/>
    </source>
</evidence>
<keyword evidence="4" id="KW-0472">Membrane</keyword>
<dbReference type="GO" id="GO:0016020">
    <property type="term" value="C:membrane"/>
    <property type="evidence" value="ECO:0007669"/>
    <property type="project" value="UniProtKB-SubCell"/>
</dbReference>
<organism evidence="7 8">
    <name type="scientific">Qipengyuania marisflavi</name>
    <dbReference type="NCBI Taxonomy" id="2486356"/>
    <lineage>
        <taxon>Bacteria</taxon>
        <taxon>Pseudomonadati</taxon>
        <taxon>Pseudomonadota</taxon>
        <taxon>Alphaproteobacteria</taxon>
        <taxon>Sphingomonadales</taxon>
        <taxon>Erythrobacteraceae</taxon>
        <taxon>Qipengyuania</taxon>
    </lineage>
</organism>
<dbReference type="InterPro" id="IPR029058">
    <property type="entry name" value="AB_hydrolase_fold"/>
</dbReference>
<evidence type="ECO:0000259" key="5">
    <source>
        <dbReference type="Pfam" id="PF05057"/>
    </source>
</evidence>
<dbReference type="GO" id="GO:0016787">
    <property type="term" value="F:hydrolase activity"/>
    <property type="evidence" value="ECO:0007669"/>
    <property type="project" value="UniProtKB-KW"/>
</dbReference>
<dbReference type="AlphaFoldDB" id="A0A5S3NZ66"/>
<sequence>MSDQSSYLKTISHAEDAVANAIFVHGLSGDASETWQCGKSDELWPSWLNELFPRLGVYSLGYPASKFAKTEQDLFERAASVLDYLTSKGFGDRPLIFVAHSLGGLLTKSVLRKARDSSDSGHKTIAESTKLVVFIATPHEGASLATLGKKVLPRLISNKIELLANSMGVLNDLKQAYRDLCDASTELKTVTYYETIPVFGLLVVNRSSSDPGVGNCVPIGVDKDHITICKPDDRDDQVYLGVARHVGQVVEKAEAEFAAQTQSFETPDFSVASENDRRSLLDKMIDANREDEYSIANDYQNQFAQSFYRQGLSGSARRDHDLLLSDVEQRFITNIYLKHICKGASDDQVQVALQSDVIDPICAKYAEDSSVTGITVLQALYFLTEQCRIRWDAE</sequence>
<dbReference type="Pfam" id="PF20285">
    <property type="entry name" value="CTD9"/>
    <property type="match status" value="1"/>
</dbReference>
<feature type="domain" description="DUF676" evidence="5">
    <location>
        <begin position="22"/>
        <end position="143"/>
    </location>
</feature>
<name>A0A5S3NZ66_9SPHN</name>
<comment type="subcellular location">
    <subcellularLocation>
        <location evidence="1">Endoplasmic reticulum</location>
    </subcellularLocation>
    <subcellularLocation>
        <location evidence="2">Membrane</location>
    </subcellularLocation>
</comment>
<keyword evidence="8" id="KW-1185">Reference proteome</keyword>
<feature type="domain" description="ABC-three component systems C-terminal" evidence="6">
    <location>
        <begin position="280"/>
        <end position="391"/>
    </location>
</feature>
<dbReference type="EMBL" id="VCAO01000011">
    <property type="protein sequence ID" value="TMM45583.1"/>
    <property type="molecule type" value="Genomic_DNA"/>
</dbReference>
<dbReference type="PANTHER" id="PTHR48182:SF2">
    <property type="entry name" value="PROTEIN SERAC1"/>
    <property type="match status" value="1"/>
</dbReference>
<dbReference type="SUPFAM" id="SSF53474">
    <property type="entry name" value="alpha/beta-Hydrolases"/>
    <property type="match status" value="1"/>
</dbReference>
<dbReference type="Gene3D" id="3.40.50.1820">
    <property type="entry name" value="alpha/beta hydrolase"/>
    <property type="match status" value="1"/>
</dbReference>
<proteinExistence type="predicted"/>
<dbReference type="Proteomes" id="UP000309668">
    <property type="component" value="Unassembled WGS sequence"/>
</dbReference>
<evidence type="ECO:0000256" key="3">
    <source>
        <dbReference type="ARBA" id="ARBA00022824"/>
    </source>
</evidence>
<evidence type="ECO:0000313" key="8">
    <source>
        <dbReference type="Proteomes" id="UP000309668"/>
    </source>
</evidence>
<evidence type="ECO:0000259" key="6">
    <source>
        <dbReference type="Pfam" id="PF20285"/>
    </source>
</evidence>
<dbReference type="InterPro" id="IPR052374">
    <property type="entry name" value="SERAC1"/>
</dbReference>
<dbReference type="PANTHER" id="PTHR48182">
    <property type="entry name" value="PROTEIN SERAC1"/>
    <property type="match status" value="1"/>
</dbReference>